<sequence>MINDKRNILFQVYRCLLLSAVLAIITLSLMSCGDELLDTEIVTTKENSDFILTLKVDPDILYLNSNTKVTVIIERKVHANSTSTPEEMKLDAVGGKLEGMGVAFSTSYGIDVDVILAKEVGSKFEVLGFFVSTAEYSSTGKLERFAAKGQVTSRYDGMNVSLPITIVEPR</sequence>
<organism evidence="2">
    <name type="scientific">marine metagenome</name>
    <dbReference type="NCBI Taxonomy" id="408172"/>
    <lineage>
        <taxon>unclassified sequences</taxon>
        <taxon>metagenomes</taxon>
        <taxon>ecological metagenomes</taxon>
    </lineage>
</organism>
<name>A0A383ABL9_9ZZZZ</name>
<gene>
    <name evidence="2" type="ORF">METZ01_LOCUS457823</name>
</gene>
<dbReference type="EMBL" id="UINC01190692">
    <property type="protein sequence ID" value="SVE04969.1"/>
    <property type="molecule type" value="Genomic_DNA"/>
</dbReference>
<feature type="transmembrane region" description="Helical" evidence="1">
    <location>
        <begin position="12"/>
        <end position="30"/>
    </location>
</feature>
<protein>
    <submittedName>
        <fullName evidence="2">Uncharacterized protein</fullName>
    </submittedName>
</protein>
<accession>A0A383ABL9</accession>
<proteinExistence type="predicted"/>
<reference evidence="2" key="1">
    <citation type="submission" date="2018-05" db="EMBL/GenBank/DDBJ databases">
        <authorList>
            <person name="Lanie J.A."/>
            <person name="Ng W.-L."/>
            <person name="Kazmierczak K.M."/>
            <person name="Andrzejewski T.M."/>
            <person name="Davidsen T.M."/>
            <person name="Wayne K.J."/>
            <person name="Tettelin H."/>
            <person name="Glass J.I."/>
            <person name="Rusch D."/>
            <person name="Podicherti R."/>
            <person name="Tsui H.-C.T."/>
            <person name="Winkler M.E."/>
        </authorList>
    </citation>
    <scope>NUCLEOTIDE SEQUENCE</scope>
</reference>
<evidence type="ECO:0000256" key="1">
    <source>
        <dbReference type="SAM" id="Phobius"/>
    </source>
</evidence>
<keyword evidence="1" id="KW-0812">Transmembrane</keyword>
<keyword evidence="1" id="KW-1133">Transmembrane helix</keyword>
<evidence type="ECO:0000313" key="2">
    <source>
        <dbReference type="EMBL" id="SVE04969.1"/>
    </source>
</evidence>
<dbReference type="AlphaFoldDB" id="A0A383ABL9"/>
<dbReference type="PROSITE" id="PS51257">
    <property type="entry name" value="PROKAR_LIPOPROTEIN"/>
    <property type="match status" value="1"/>
</dbReference>
<keyword evidence="1" id="KW-0472">Membrane</keyword>